<dbReference type="VEuPathDB" id="FungiDB:PPTG_03789"/>
<feature type="non-terminal residue" evidence="4">
    <location>
        <position position="102"/>
    </location>
</feature>
<evidence type="ECO:0000259" key="3">
    <source>
        <dbReference type="Pfam" id="PF13359"/>
    </source>
</evidence>
<proteinExistence type="predicted"/>
<evidence type="ECO:0000313" key="4">
    <source>
        <dbReference type="EMBL" id="ETK96217.1"/>
    </source>
</evidence>
<dbReference type="AlphaFoldDB" id="W2HLQ1"/>
<dbReference type="GO" id="GO:0046872">
    <property type="term" value="F:metal ion binding"/>
    <property type="evidence" value="ECO:0007669"/>
    <property type="project" value="UniProtKB-KW"/>
</dbReference>
<name>W2HLQ1_PHYNI</name>
<organism evidence="4">
    <name type="scientific">Phytophthora nicotianae</name>
    <name type="common">Potato buckeye rot agent</name>
    <name type="synonym">Phytophthora parasitica</name>
    <dbReference type="NCBI Taxonomy" id="4792"/>
    <lineage>
        <taxon>Eukaryota</taxon>
        <taxon>Sar</taxon>
        <taxon>Stramenopiles</taxon>
        <taxon>Oomycota</taxon>
        <taxon>Peronosporomycetes</taxon>
        <taxon>Peronosporales</taxon>
        <taxon>Peronosporaceae</taxon>
        <taxon>Phytophthora</taxon>
    </lineage>
</organism>
<dbReference type="EMBL" id="KI684083">
    <property type="protein sequence ID" value="ETK96217.1"/>
    <property type="molecule type" value="Genomic_DNA"/>
</dbReference>
<protein>
    <recommendedName>
        <fullName evidence="3">DDE Tnp4 domain-containing protein</fullName>
    </recommendedName>
</protein>
<feature type="non-terminal residue" evidence="4">
    <location>
        <position position="1"/>
    </location>
</feature>
<accession>W2HLQ1</accession>
<comment type="cofactor">
    <cofactor evidence="1">
        <name>a divalent metal cation</name>
        <dbReference type="ChEBI" id="CHEBI:60240"/>
    </cofactor>
</comment>
<dbReference type="InterPro" id="IPR027806">
    <property type="entry name" value="HARBI1_dom"/>
</dbReference>
<keyword evidence="2" id="KW-0479">Metal-binding</keyword>
<sequence length="102" mass="11431">RCFRATRGFSGVVGAVDGSVFAINRPADYEVFYGRKFYSALNMQAVVDHRCGFMSIDTQPGSWSDQKIWKASRLGKTLDKIIPPGTHMIADAGYAIRPWLMR</sequence>
<evidence type="ECO:0000256" key="1">
    <source>
        <dbReference type="ARBA" id="ARBA00001968"/>
    </source>
</evidence>
<evidence type="ECO:0000256" key="2">
    <source>
        <dbReference type="ARBA" id="ARBA00022723"/>
    </source>
</evidence>
<gene>
    <name evidence="4" type="ORF">L915_00958</name>
</gene>
<reference evidence="4" key="1">
    <citation type="submission" date="2013-11" db="EMBL/GenBank/DDBJ databases">
        <title>The Genome Sequence of Phytophthora parasitica CJ02B3.</title>
        <authorList>
            <consortium name="The Broad Institute Genomics Platform"/>
            <person name="Russ C."/>
            <person name="Tyler B."/>
            <person name="Panabieres F."/>
            <person name="Shan W."/>
            <person name="Tripathy S."/>
            <person name="Grunwald N."/>
            <person name="Machado M."/>
            <person name="Johnson C.S."/>
            <person name="Arredondo F."/>
            <person name="Hong C."/>
            <person name="Coffey M."/>
            <person name="Young S.K."/>
            <person name="Zeng Q."/>
            <person name="Gargeya S."/>
            <person name="Fitzgerald M."/>
            <person name="Abouelleil A."/>
            <person name="Alvarado L."/>
            <person name="Chapman S.B."/>
            <person name="Gainer-Dewar J."/>
            <person name="Goldberg J."/>
            <person name="Griggs A."/>
            <person name="Gujja S."/>
            <person name="Hansen M."/>
            <person name="Howarth C."/>
            <person name="Imamovic A."/>
            <person name="Ireland A."/>
            <person name="Larimer J."/>
            <person name="McCowan C."/>
            <person name="Murphy C."/>
            <person name="Pearson M."/>
            <person name="Poon T.W."/>
            <person name="Priest M."/>
            <person name="Roberts A."/>
            <person name="Saif S."/>
            <person name="Shea T."/>
            <person name="Sykes S."/>
            <person name="Wortman J."/>
            <person name="Nusbaum C."/>
            <person name="Birren B."/>
        </authorList>
    </citation>
    <scope>NUCLEOTIDE SEQUENCE [LARGE SCALE GENOMIC DNA]</scope>
    <source>
        <strain evidence="4">CJ02B3</strain>
    </source>
</reference>
<dbReference type="Pfam" id="PF13359">
    <property type="entry name" value="DDE_Tnp_4"/>
    <property type="match status" value="1"/>
</dbReference>
<dbReference type="Proteomes" id="UP000053236">
    <property type="component" value="Unassembled WGS sequence"/>
</dbReference>
<feature type="domain" description="DDE Tnp4" evidence="3">
    <location>
        <begin position="16"/>
        <end position="101"/>
    </location>
</feature>